<dbReference type="Pfam" id="PF13622">
    <property type="entry name" value="4HBT_3"/>
    <property type="match status" value="1"/>
</dbReference>
<feature type="domain" description="Acyl-CoA thioesterase-like N-terminal HotDog" evidence="2">
    <location>
        <begin position="28"/>
        <end position="110"/>
    </location>
</feature>
<organism evidence="4 5">
    <name type="scientific">Pedococcus ginsenosidimutans</name>
    <dbReference type="NCBI Taxonomy" id="490570"/>
    <lineage>
        <taxon>Bacteria</taxon>
        <taxon>Bacillati</taxon>
        <taxon>Actinomycetota</taxon>
        <taxon>Actinomycetes</taxon>
        <taxon>Micrococcales</taxon>
        <taxon>Intrasporangiaceae</taxon>
        <taxon>Pedococcus</taxon>
    </lineage>
</organism>
<feature type="region of interest" description="Disordered" evidence="1">
    <location>
        <begin position="15"/>
        <end position="37"/>
    </location>
</feature>
<dbReference type="Proteomes" id="UP001500556">
    <property type="component" value="Unassembled WGS sequence"/>
</dbReference>
<dbReference type="Pfam" id="PF20789">
    <property type="entry name" value="4HBT_3C"/>
    <property type="match status" value="1"/>
</dbReference>
<keyword evidence="5" id="KW-1185">Reference proteome</keyword>
<dbReference type="InterPro" id="IPR049449">
    <property type="entry name" value="TesB_ACOT8-like_N"/>
</dbReference>
<accession>A0ABP8YI22</accession>
<dbReference type="Gene3D" id="2.40.160.210">
    <property type="entry name" value="Acyl-CoA thioesterase, double hotdog domain"/>
    <property type="match status" value="1"/>
</dbReference>
<proteinExistence type="predicted"/>
<evidence type="ECO:0000259" key="3">
    <source>
        <dbReference type="Pfam" id="PF20789"/>
    </source>
</evidence>
<dbReference type="InterPro" id="IPR042171">
    <property type="entry name" value="Acyl-CoA_hotdog"/>
</dbReference>
<protein>
    <submittedName>
        <fullName evidence="4">Thioesterase family protein</fullName>
    </submittedName>
</protein>
<feature type="compositionally biased region" description="Low complexity" evidence="1">
    <location>
        <begin position="16"/>
        <end position="27"/>
    </location>
</feature>
<dbReference type="SUPFAM" id="SSF54637">
    <property type="entry name" value="Thioesterase/thiol ester dehydrase-isomerase"/>
    <property type="match status" value="2"/>
</dbReference>
<feature type="domain" description="Acyl-CoA thioesterase-like C-terminal" evidence="3">
    <location>
        <begin position="130"/>
        <end position="262"/>
    </location>
</feature>
<evidence type="ECO:0000313" key="4">
    <source>
        <dbReference type="EMBL" id="GAA4726845.1"/>
    </source>
</evidence>
<dbReference type="RefSeq" id="WP_345503983.1">
    <property type="nucleotide sequence ID" value="NZ_BAABLO010000011.1"/>
</dbReference>
<comment type="caution">
    <text evidence="4">The sequence shown here is derived from an EMBL/GenBank/DDBJ whole genome shotgun (WGS) entry which is preliminary data.</text>
</comment>
<dbReference type="InterPro" id="IPR029069">
    <property type="entry name" value="HotDog_dom_sf"/>
</dbReference>
<feature type="region of interest" description="Disordered" evidence="1">
    <location>
        <begin position="115"/>
        <end position="139"/>
    </location>
</feature>
<evidence type="ECO:0000256" key="1">
    <source>
        <dbReference type="SAM" id="MobiDB-lite"/>
    </source>
</evidence>
<dbReference type="EMBL" id="BAABLO010000011">
    <property type="protein sequence ID" value="GAA4726845.1"/>
    <property type="molecule type" value="Genomic_DNA"/>
</dbReference>
<name>A0ABP8YI22_9MICO</name>
<reference evidence="5" key="1">
    <citation type="journal article" date="2019" name="Int. J. Syst. Evol. Microbiol.">
        <title>The Global Catalogue of Microorganisms (GCM) 10K type strain sequencing project: providing services to taxonomists for standard genome sequencing and annotation.</title>
        <authorList>
            <consortium name="The Broad Institute Genomics Platform"/>
            <consortium name="The Broad Institute Genome Sequencing Center for Infectious Disease"/>
            <person name="Wu L."/>
            <person name="Ma J."/>
        </authorList>
    </citation>
    <scope>NUCLEOTIDE SEQUENCE [LARGE SCALE GENOMIC DNA]</scope>
    <source>
        <strain evidence="5">JCM 18961</strain>
    </source>
</reference>
<sequence length="271" mass="28499">MSSLPGAFYVLDDTGEGSSTVTSTEHTAGPWSADAQHGGPPMALMAREAARLGDGSRVVARVTCDLLGPVPVSRLLVEARVARPGRTVELVEVSLTDLAAGRQVARAALWLVPRTDAGPVTPQPQRPAGPAEGREQPIPAGWHRGYLDAVEWRWVAGSLAEPGPATVWMRPRLTLVPGEPLRPLERLLTCVDSGSGAGAALGMGEWQFMNTELTAHVVREPVGEWVCLQATTVVAGGAAGLARAEVFDERGFVGQSAQSLLVRPATQPTPS</sequence>
<gene>
    <name evidence="4" type="ORF">GCM10025782_26640</name>
</gene>
<dbReference type="InterPro" id="IPR049450">
    <property type="entry name" value="ACOT8-like_C"/>
</dbReference>
<evidence type="ECO:0000259" key="2">
    <source>
        <dbReference type="Pfam" id="PF13622"/>
    </source>
</evidence>
<evidence type="ECO:0000313" key="5">
    <source>
        <dbReference type="Proteomes" id="UP001500556"/>
    </source>
</evidence>